<dbReference type="EMBL" id="JAPDDR010000012">
    <property type="protein sequence ID" value="MCW1916032.1"/>
    <property type="molecule type" value="Genomic_DNA"/>
</dbReference>
<dbReference type="SUPFAM" id="SSF50249">
    <property type="entry name" value="Nucleic acid-binding proteins"/>
    <property type="match status" value="1"/>
</dbReference>
<name>A0ABT3G854_9BACT</name>
<proteinExistence type="predicted"/>
<dbReference type="Gene3D" id="2.40.50.140">
    <property type="entry name" value="Nucleic acid-binding proteins"/>
    <property type="match status" value="1"/>
</dbReference>
<evidence type="ECO:0000313" key="3">
    <source>
        <dbReference type="Proteomes" id="UP001165653"/>
    </source>
</evidence>
<dbReference type="InterPro" id="IPR006196">
    <property type="entry name" value="RNA-binding_domain_S1_IF1"/>
</dbReference>
<dbReference type="Proteomes" id="UP001165653">
    <property type="component" value="Unassembled WGS sequence"/>
</dbReference>
<gene>
    <name evidence="2" type="ORF">OJ996_20760</name>
</gene>
<evidence type="ECO:0000259" key="1">
    <source>
        <dbReference type="Pfam" id="PF01176"/>
    </source>
</evidence>
<reference evidence="2" key="1">
    <citation type="submission" date="2022-10" db="EMBL/GenBank/DDBJ databases">
        <title>Luteolibacter sp. GHJ8, whole genome shotgun sequencing project.</title>
        <authorList>
            <person name="Zhao G."/>
            <person name="Shen L."/>
        </authorList>
    </citation>
    <scope>NUCLEOTIDE SEQUENCE</scope>
    <source>
        <strain evidence="2">GHJ8</strain>
    </source>
</reference>
<dbReference type="Pfam" id="PF01176">
    <property type="entry name" value="eIF-1a"/>
    <property type="match status" value="1"/>
</dbReference>
<dbReference type="RefSeq" id="WP_264515595.1">
    <property type="nucleotide sequence ID" value="NZ_JAPDDR010000012.1"/>
</dbReference>
<evidence type="ECO:0000313" key="2">
    <source>
        <dbReference type="EMBL" id="MCW1916032.1"/>
    </source>
</evidence>
<sequence>MRSPGGPHDDCLRTRGTILKKLENGLHEAALPNGKRVICHFSKELAAAPPELTEDTVVMLELSPFDLDRGRISKVLP</sequence>
<keyword evidence="3" id="KW-1185">Reference proteome</keyword>
<dbReference type="InterPro" id="IPR012340">
    <property type="entry name" value="NA-bd_OB-fold"/>
</dbReference>
<protein>
    <recommendedName>
        <fullName evidence="1">S1-like domain-containing protein</fullName>
    </recommendedName>
</protein>
<comment type="caution">
    <text evidence="2">The sequence shown here is derived from an EMBL/GenBank/DDBJ whole genome shotgun (WGS) entry which is preliminary data.</text>
</comment>
<organism evidence="2 3">
    <name type="scientific">Luteolibacter rhizosphaerae</name>
    <dbReference type="NCBI Taxonomy" id="2989719"/>
    <lineage>
        <taxon>Bacteria</taxon>
        <taxon>Pseudomonadati</taxon>
        <taxon>Verrucomicrobiota</taxon>
        <taxon>Verrucomicrobiia</taxon>
        <taxon>Verrucomicrobiales</taxon>
        <taxon>Verrucomicrobiaceae</taxon>
        <taxon>Luteolibacter</taxon>
    </lineage>
</organism>
<accession>A0ABT3G854</accession>
<feature type="domain" description="S1-like" evidence="1">
    <location>
        <begin position="15"/>
        <end position="74"/>
    </location>
</feature>